<evidence type="ECO:0000256" key="1">
    <source>
        <dbReference type="ARBA" id="ARBA00004141"/>
    </source>
</evidence>
<organism evidence="6 7">
    <name type="scientific">Dothidotthia symphoricarpi CBS 119687</name>
    <dbReference type="NCBI Taxonomy" id="1392245"/>
    <lineage>
        <taxon>Eukaryota</taxon>
        <taxon>Fungi</taxon>
        <taxon>Dikarya</taxon>
        <taxon>Ascomycota</taxon>
        <taxon>Pezizomycotina</taxon>
        <taxon>Dothideomycetes</taxon>
        <taxon>Pleosporomycetidae</taxon>
        <taxon>Pleosporales</taxon>
        <taxon>Dothidotthiaceae</taxon>
        <taxon>Dothidotthia</taxon>
    </lineage>
</organism>
<dbReference type="AlphaFoldDB" id="A0A6A6AGF9"/>
<gene>
    <name evidence="6" type="ORF">P153DRAFT_374814</name>
</gene>
<dbReference type="InterPro" id="IPR036259">
    <property type="entry name" value="MFS_trans_sf"/>
</dbReference>
<dbReference type="InterPro" id="IPR050360">
    <property type="entry name" value="MFS_Sugar_Transporters"/>
</dbReference>
<accession>A0A6A6AGF9</accession>
<dbReference type="PANTHER" id="PTHR48022">
    <property type="entry name" value="PLASTIDIC GLUCOSE TRANSPORTER 4"/>
    <property type="match status" value="1"/>
</dbReference>
<reference evidence="6" key="1">
    <citation type="journal article" date="2020" name="Stud. Mycol.">
        <title>101 Dothideomycetes genomes: a test case for predicting lifestyles and emergence of pathogens.</title>
        <authorList>
            <person name="Haridas S."/>
            <person name="Albert R."/>
            <person name="Binder M."/>
            <person name="Bloem J."/>
            <person name="Labutti K."/>
            <person name="Salamov A."/>
            <person name="Andreopoulos B."/>
            <person name="Baker S."/>
            <person name="Barry K."/>
            <person name="Bills G."/>
            <person name="Bluhm B."/>
            <person name="Cannon C."/>
            <person name="Castanera R."/>
            <person name="Culley D."/>
            <person name="Daum C."/>
            <person name="Ezra D."/>
            <person name="Gonzalez J."/>
            <person name="Henrissat B."/>
            <person name="Kuo A."/>
            <person name="Liang C."/>
            <person name="Lipzen A."/>
            <person name="Lutzoni F."/>
            <person name="Magnuson J."/>
            <person name="Mondo S."/>
            <person name="Nolan M."/>
            <person name="Ohm R."/>
            <person name="Pangilinan J."/>
            <person name="Park H.-J."/>
            <person name="Ramirez L."/>
            <person name="Alfaro M."/>
            <person name="Sun H."/>
            <person name="Tritt A."/>
            <person name="Yoshinaga Y."/>
            <person name="Zwiers L.-H."/>
            <person name="Turgeon B."/>
            <person name="Goodwin S."/>
            <person name="Spatafora J."/>
            <person name="Crous P."/>
            <person name="Grigoriev I."/>
        </authorList>
    </citation>
    <scope>NUCLEOTIDE SEQUENCE</scope>
    <source>
        <strain evidence="6">CBS 119687</strain>
    </source>
</reference>
<keyword evidence="2 5" id="KW-0812">Transmembrane</keyword>
<dbReference type="InterPro" id="IPR005829">
    <property type="entry name" value="Sugar_transporter_CS"/>
</dbReference>
<evidence type="ECO:0000313" key="7">
    <source>
        <dbReference type="Proteomes" id="UP000799771"/>
    </source>
</evidence>
<evidence type="ECO:0000256" key="5">
    <source>
        <dbReference type="SAM" id="Phobius"/>
    </source>
</evidence>
<evidence type="ECO:0000313" key="6">
    <source>
        <dbReference type="EMBL" id="KAF2131009.1"/>
    </source>
</evidence>
<dbReference type="GeneID" id="54409972"/>
<feature type="transmembrane region" description="Helical" evidence="5">
    <location>
        <begin position="334"/>
        <end position="355"/>
    </location>
</feature>
<evidence type="ECO:0000256" key="2">
    <source>
        <dbReference type="ARBA" id="ARBA00022692"/>
    </source>
</evidence>
<dbReference type="Pfam" id="PF00083">
    <property type="entry name" value="Sugar_tr"/>
    <property type="match status" value="2"/>
</dbReference>
<evidence type="ECO:0000256" key="3">
    <source>
        <dbReference type="ARBA" id="ARBA00022989"/>
    </source>
</evidence>
<feature type="transmembrane region" description="Helical" evidence="5">
    <location>
        <begin position="264"/>
        <end position="284"/>
    </location>
</feature>
<feature type="transmembrane region" description="Helical" evidence="5">
    <location>
        <begin position="45"/>
        <end position="62"/>
    </location>
</feature>
<dbReference type="Proteomes" id="UP000799771">
    <property type="component" value="Unassembled WGS sequence"/>
</dbReference>
<dbReference type="InterPro" id="IPR005828">
    <property type="entry name" value="MFS_sugar_transport-like"/>
</dbReference>
<keyword evidence="4 5" id="KW-0472">Membrane</keyword>
<dbReference type="GO" id="GO:0005351">
    <property type="term" value="F:carbohydrate:proton symporter activity"/>
    <property type="evidence" value="ECO:0007669"/>
    <property type="project" value="TreeGrafter"/>
</dbReference>
<sequence length="411" mass="45297">MSTKVVSIFSSLESFTCGYNFGFIGGSVASPFFTSYFNKPNPNQVGVVVPLFTGGGLFGALLAGPSADWLGRRLAIIVGAVTFILGGLFQAVTQNISFLYSGRAIVGFGVGYLVMIIPLCQTEIARSSIRGRVTGLRQLMLGMIPLENQRRIPLKIQLIPADEGLKKPARLISNGSVNDAWVQEEYSQIEQAISTEHEQTAKGYKDLFTDKSSFRQIYRVLNTGTGDALIYQGISNMLSVLAQACTVALIDRIGRRWPLIIGNMFKGICWIVVVIAIALFPTAIPFTCRLLSWSTPAEVFDTKTRSKGISNCGMVPFAFNTFVSQPTPITMASVGWRFFLTFVICNFTNALFFWATLPETARRPLEEMNSLFSENVWFVAGDRGRVRLSNDTNVERVLGDEAAHSRTEQLE</sequence>
<name>A0A6A6AGF9_9PLEO</name>
<protein>
    <submittedName>
        <fullName evidence="6">MFS general substrate transporter</fullName>
    </submittedName>
</protein>
<dbReference type="EMBL" id="ML977503">
    <property type="protein sequence ID" value="KAF2131009.1"/>
    <property type="molecule type" value="Genomic_DNA"/>
</dbReference>
<keyword evidence="7" id="KW-1185">Reference proteome</keyword>
<dbReference type="SUPFAM" id="SSF103473">
    <property type="entry name" value="MFS general substrate transporter"/>
    <property type="match status" value="1"/>
</dbReference>
<comment type="subcellular location">
    <subcellularLocation>
        <location evidence="1">Membrane</location>
        <topology evidence="1">Multi-pass membrane protein</topology>
    </subcellularLocation>
</comment>
<dbReference type="PANTHER" id="PTHR48022:SF37">
    <property type="entry name" value="MAJOR FACILITATOR SUPERFAMILY (MFS) PROFILE DOMAIN-CONTAINING PROTEIN-RELATED"/>
    <property type="match status" value="1"/>
</dbReference>
<feature type="transmembrane region" description="Helical" evidence="5">
    <location>
        <begin position="74"/>
        <end position="92"/>
    </location>
</feature>
<feature type="transmembrane region" description="Helical" evidence="5">
    <location>
        <begin position="12"/>
        <end position="33"/>
    </location>
</feature>
<proteinExistence type="predicted"/>
<dbReference type="RefSeq" id="XP_033525396.1">
    <property type="nucleotide sequence ID" value="XM_033669540.1"/>
</dbReference>
<keyword evidence="3 5" id="KW-1133">Transmembrane helix</keyword>
<dbReference type="GO" id="GO:0016020">
    <property type="term" value="C:membrane"/>
    <property type="evidence" value="ECO:0007669"/>
    <property type="project" value="UniProtKB-SubCell"/>
</dbReference>
<evidence type="ECO:0000256" key="4">
    <source>
        <dbReference type="ARBA" id="ARBA00023136"/>
    </source>
</evidence>
<dbReference type="OrthoDB" id="6612291at2759"/>
<dbReference type="PROSITE" id="PS00216">
    <property type="entry name" value="SUGAR_TRANSPORT_1"/>
    <property type="match status" value="2"/>
</dbReference>
<dbReference type="Gene3D" id="1.20.1250.20">
    <property type="entry name" value="MFS general substrate transporter like domains"/>
    <property type="match status" value="2"/>
</dbReference>
<feature type="transmembrane region" description="Helical" evidence="5">
    <location>
        <begin position="98"/>
        <end position="120"/>
    </location>
</feature>